<dbReference type="Pfam" id="PF01263">
    <property type="entry name" value="Aldose_epim"/>
    <property type="match status" value="1"/>
</dbReference>
<dbReference type="InterPro" id="IPR014718">
    <property type="entry name" value="GH-type_carb-bd"/>
</dbReference>
<reference evidence="1 2" key="1">
    <citation type="submission" date="2020-08" db="EMBL/GenBank/DDBJ databases">
        <title>Genome sequence of Rhizobiales bacterium strain IZ6.</title>
        <authorList>
            <person name="Nakai R."/>
            <person name="Naganuma T."/>
        </authorList>
    </citation>
    <scope>NUCLEOTIDE SEQUENCE [LARGE SCALE GENOMIC DNA]</scope>
    <source>
        <strain evidence="1 2">IZ6</strain>
    </source>
</reference>
<dbReference type="EMBL" id="AP023361">
    <property type="protein sequence ID" value="BCJ91553.1"/>
    <property type="molecule type" value="Genomic_DNA"/>
</dbReference>
<dbReference type="Proteomes" id="UP000515317">
    <property type="component" value="Chromosome"/>
</dbReference>
<organism evidence="1 2">
    <name type="scientific">Terrihabitans soli</name>
    <dbReference type="NCBI Taxonomy" id="708113"/>
    <lineage>
        <taxon>Bacteria</taxon>
        <taxon>Pseudomonadati</taxon>
        <taxon>Pseudomonadota</taxon>
        <taxon>Alphaproteobacteria</taxon>
        <taxon>Hyphomicrobiales</taxon>
        <taxon>Terrihabitans</taxon>
    </lineage>
</organism>
<name>A0A6S6QJT4_9HYPH</name>
<proteinExistence type="predicted"/>
<accession>A0A6S6QJT4</accession>
<dbReference type="KEGG" id="tso:IZ6_22880"/>
<gene>
    <name evidence="1" type="ORF">IZ6_22880</name>
</gene>
<dbReference type="Gene3D" id="2.70.98.10">
    <property type="match status" value="1"/>
</dbReference>
<dbReference type="AlphaFoldDB" id="A0A6S6QJT4"/>
<dbReference type="CDD" id="cd09024">
    <property type="entry name" value="Aldose_epim_lacX"/>
    <property type="match status" value="1"/>
</dbReference>
<dbReference type="InterPro" id="IPR037481">
    <property type="entry name" value="LacX"/>
</dbReference>
<dbReference type="PANTHER" id="PTHR11122:SF13">
    <property type="entry name" value="GLUCOSE-6-PHOSPHATE 1-EPIMERASE"/>
    <property type="match status" value="1"/>
</dbReference>
<keyword evidence="2" id="KW-1185">Reference proteome</keyword>
<evidence type="ECO:0000313" key="1">
    <source>
        <dbReference type="EMBL" id="BCJ91553.1"/>
    </source>
</evidence>
<dbReference type="RefSeq" id="WP_225873895.1">
    <property type="nucleotide sequence ID" value="NZ_AP023361.1"/>
</dbReference>
<dbReference type="GO" id="GO:0030246">
    <property type="term" value="F:carbohydrate binding"/>
    <property type="evidence" value="ECO:0007669"/>
    <property type="project" value="InterPro"/>
</dbReference>
<dbReference type="GO" id="GO:0016853">
    <property type="term" value="F:isomerase activity"/>
    <property type="evidence" value="ECO:0007669"/>
    <property type="project" value="InterPro"/>
</dbReference>
<dbReference type="InterPro" id="IPR011013">
    <property type="entry name" value="Gal_mutarotase_sf_dom"/>
</dbReference>
<dbReference type="GO" id="GO:0005975">
    <property type="term" value="P:carbohydrate metabolic process"/>
    <property type="evidence" value="ECO:0007669"/>
    <property type="project" value="InterPro"/>
</dbReference>
<dbReference type="PANTHER" id="PTHR11122">
    <property type="entry name" value="APOSPORY-ASSOCIATED PROTEIN C-RELATED"/>
    <property type="match status" value="1"/>
</dbReference>
<protein>
    <submittedName>
        <fullName evidence="1">Aldose 1-epimerase</fullName>
    </submittedName>
</protein>
<dbReference type="SUPFAM" id="SSF74650">
    <property type="entry name" value="Galactose mutarotase-like"/>
    <property type="match status" value="1"/>
</dbReference>
<dbReference type="InterPro" id="IPR008183">
    <property type="entry name" value="Aldose_1/G6P_1-epimerase"/>
</dbReference>
<evidence type="ECO:0000313" key="2">
    <source>
        <dbReference type="Proteomes" id="UP000515317"/>
    </source>
</evidence>
<sequence>MSPDVISIAGRGLSASINPLGAELSSLRDETGRDLLWNGDPAVWPGRAPILFPIIGTLNGDTYRVDGNAYTLPRHGFGRRRKFALAESGADHAVFRLEADDETRAVYPFEFRLDLNFSMSGNRLDISADIVNTGSKDMPASFGYHPAFLWPLPYGAPRADYRIAFEREEKGPLRLLNAQGLLEPAPLASPIKGHELLLRDDLFTKDALIFTELASRSVIYGAGEGPRLKISFPNTPHLGIWSKPGAPFVCIEPWQGHSDPAGFDGEIWDKPGIVRIKPGAERRWRMGVELISD</sequence>